<dbReference type="SUPFAM" id="SSF103473">
    <property type="entry name" value="MFS general substrate transporter"/>
    <property type="match status" value="1"/>
</dbReference>
<comment type="subcellular location">
    <subcellularLocation>
        <location evidence="1">Cell inner membrane</location>
        <topology evidence="1">Multi-pass membrane protein</topology>
    </subcellularLocation>
</comment>
<dbReference type="InterPro" id="IPR005828">
    <property type="entry name" value="MFS_sugar_transport-like"/>
</dbReference>
<evidence type="ECO:0000256" key="4">
    <source>
        <dbReference type="ARBA" id="ARBA00022519"/>
    </source>
</evidence>
<dbReference type="EMBL" id="CP015118">
    <property type="protein sequence ID" value="ARN18456.1"/>
    <property type="molecule type" value="Genomic_DNA"/>
</dbReference>
<organism evidence="8 9">
    <name type="scientific">Piscinibacter gummiphilus</name>
    <dbReference type="NCBI Taxonomy" id="946333"/>
    <lineage>
        <taxon>Bacteria</taxon>
        <taxon>Pseudomonadati</taxon>
        <taxon>Pseudomonadota</taxon>
        <taxon>Betaproteobacteria</taxon>
        <taxon>Burkholderiales</taxon>
        <taxon>Sphaerotilaceae</taxon>
        <taxon>Piscinibacter</taxon>
    </lineage>
</organism>
<dbReference type="GO" id="GO:0022857">
    <property type="term" value="F:transmembrane transporter activity"/>
    <property type="evidence" value="ECO:0007669"/>
    <property type="project" value="InterPro"/>
</dbReference>
<dbReference type="Gene3D" id="1.20.1250.20">
    <property type="entry name" value="MFS general substrate transporter like domains"/>
    <property type="match status" value="1"/>
</dbReference>
<accession>A0A1W6L2P2</accession>
<dbReference type="AlphaFoldDB" id="A0A1W6L2P2"/>
<reference evidence="8 9" key="1">
    <citation type="submission" date="2016-04" db="EMBL/GenBank/DDBJ databases">
        <title>Complete genome sequence of natural rubber-degrading, novel Gram-negative bacterium, Rhizobacter gummiphilus strain NS21.</title>
        <authorList>
            <person name="Tabata M."/>
            <person name="Kasai D."/>
            <person name="Fukuda M."/>
        </authorList>
    </citation>
    <scope>NUCLEOTIDE SEQUENCE [LARGE SCALE GENOMIC DNA]</scope>
    <source>
        <strain evidence="8 9">NS21</strain>
    </source>
</reference>
<evidence type="ECO:0000313" key="8">
    <source>
        <dbReference type="EMBL" id="ARN18456.1"/>
    </source>
</evidence>
<keyword evidence="3" id="KW-1003">Cell membrane</keyword>
<protein>
    <submittedName>
        <fullName evidence="8">Transporter</fullName>
    </submittedName>
</protein>
<dbReference type="KEGG" id="rgu:A4W93_00165"/>
<keyword evidence="2" id="KW-0813">Transport</keyword>
<evidence type="ECO:0000256" key="1">
    <source>
        <dbReference type="ARBA" id="ARBA00004429"/>
    </source>
</evidence>
<proteinExistence type="predicted"/>
<evidence type="ECO:0000256" key="6">
    <source>
        <dbReference type="ARBA" id="ARBA00022989"/>
    </source>
</evidence>
<dbReference type="CDD" id="cd17369">
    <property type="entry name" value="MFS_ShiA_like"/>
    <property type="match status" value="1"/>
</dbReference>
<dbReference type="PANTHER" id="PTHR43045">
    <property type="entry name" value="SHIKIMATE TRANSPORTER"/>
    <property type="match status" value="1"/>
</dbReference>
<evidence type="ECO:0000313" key="9">
    <source>
        <dbReference type="Proteomes" id="UP000193427"/>
    </source>
</evidence>
<keyword evidence="6" id="KW-1133">Transmembrane helix</keyword>
<dbReference type="PROSITE" id="PS00216">
    <property type="entry name" value="SUGAR_TRANSPORT_1"/>
    <property type="match status" value="1"/>
</dbReference>
<dbReference type="PROSITE" id="PS50850">
    <property type="entry name" value="MFS"/>
    <property type="match status" value="1"/>
</dbReference>
<keyword evidence="7" id="KW-0472">Membrane</keyword>
<dbReference type="RefSeq" id="WP_085748689.1">
    <property type="nucleotide sequence ID" value="NZ_BSPR01000010.1"/>
</dbReference>
<dbReference type="InterPro" id="IPR036259">
    <property type="entry name" value="MFS_trans_sf"/>
</dbReference>
<gene>
    <name evidence="8" type="ORF">A4W93_00165</name>
</gene>
<dbReference type="InterPro" id="IPR004736">
    <property type="entry name" value="MHS_symport"/>
</dbReference>
<dbReference type="Proteomes" id="UP000193427">
    <property type="component" value="Chromosome"/>
</dbReference>
<name>A0A1W6L2P2_9BURK</name>
<sequence>MSSASTLPATPPRNSPRQVAIASLVGTAIEFYDYYIYAAAAVLVFNTQFFPKADASAAVLLSLSTLALAFLARPIGSALFGHFGDRIGRKATLVASLLTMGISTVAIGLLPSYDTIGLWAPILLCVFRIGQGIGLGGEWGGAALVATENAPEGKRGWFGSFPQLGAPIGLFAANAAFFLVSYFLGHEAMVAWGWRIPFLLSFVLVAVGLYVRLNLHESQVFKDVEKAGKKLHAPVSSVLRQYGAQVLQGTLIMTTTYVLFYLMTAFVQVYSKSPVASSPAGHALGLGIPANTFTGILLIGAIVFGICTSLGGVLADRYGRRNWLIGVTLAIMVFGLSMPSFLGGAGAWTVLLFVIVGLGLMGFTFGPMAALLPELFPTEVRYSGASLAYNFGAIVGASVPTLVALELNKSYGLWGVGLYMAVNGVLTLGALLALRETRDIDLARVGSAA</sequence>
<dbReference type="NCBIfam" id="TIGR00883">
    <property type="entry name" value="2A0106"/>
    <property type="match status" value="1"/>
</dbReference>
<dbReference type="InterPro" id="IPR005829">
    <property type="entry name" value="Sugar_transporter_CS"/>
</dbReference>
<keyword evidence="5" id="KW-0812">Transmembrane</keyword>
<evidence type="ECO:0000256" key="7">
    <source>
        <dbReference type="ARBA" id="ARBA00023136"/>
    </source>
</evidence>
<dbReference type="PANTHER" id="PTHR43045:SF2">
    <property type="entry name" value="INNER MEMBRANE METABOLITE TRANSPORT PROTEIN YHJE"/>
    <property type="match status" value="1"/>
</dbReference>
<keyword evidence="9" id="KW-1185">Reference proteome</keyword>
<dbReference type="OrthoDB" id="6766492at2"/>
<dbReference type="InterPro" id="IPR020846">
    <property type="entry name" value="MFS_dom"/>
</dbReference>
<dbReference type="FunFam" id="1.20.1250.20:FF:000001">
    <property type="entry name" value="Dicarboxylate MFS transporter"/>
    <property type="match status" value="1"/>
</dbReference>
<evidence type="ECO:0000256" key="5">
    <source>
        <dbReference type="ARBA" id="ARBA00022692"/>
    </source>
</evidence>
<dbReference type="GO" id="GO:0005886">
    <property type="term" value="C:plasma membrane"/>
    <property type="evidence" value="ECO:0007669"/>
    <property type="project" value="UniProtKB-SubCell"/>
</dbReference>
<evidence type="ECO:0000256" key="3">
    <source>
        <dbReference type="ARBA" id="ARBA00022475"/>
    </source>
</evidence>
<keyword evidence="4" id="KW-0997">Cell inner membrane</keyword>
<dbReference type="Pfam" id="PF00083">
    <property type="entry name" value="Sugar_tr"/>
    <property type="match status" value="1"/>
</dbReference>
<evidence type="ECO:0000256" key="2">
    <source>
        <dbReference type="ARBA" id="ARBA00022448"/>
    </source>
</evidence>